<accession>A0ABR3C118</accession>
<evidence type="ECO:0000256" key="1">
    <source>
        <dbReference type="SAM" id="MobiDB-lite"/>
    </source>
</evidence>
<feature type="region of interest" description="Disordered" evidence="1">
    <location>
        <begin position="1"/>
        <end position="54"/>
    </location>
</feature>
<sequence length="193" mass="21184">MSSPGSTPRASKKKKLAACSDVSSPSASTPATSSAGTTAASPKQLELEDEIKKMQQKIDSLESELAAEKQRLSEEATEKKRKYDRHFVTASASGYIPTPLWFLISKDETSLANLSARHSRYKAIEQSSMILEGAGNKIPFHEFTDAEIYALEELSRTIAEDRKALGDLYLTKLTRLDIIGDKLDSMAKKVKKG</sequence>
<dbReference type="EMBL" id="JAJVCZ030000011">
    <property type="protein sequence ID" value="KAL0254322.1"/>
    <property type="molecule type" value="Genomic_DNA"/>
</dbReference>
<evidence type="ECO:0000313" key="3">
    <source>
        <dbReference type="Proteomes" id="UP001430584"/>
    </source>
</evidence>
<keyword evidence="3" id="KW-1185">Reference proteome</keyword>
<protein>
    <submittedName>
        <fullName evidence="2">Uncharacterized protein</fullName>
    </submittedName>
</protein>
<name>A0ABR3C118_9PEZI</name>
<proteinExistence type="predicted"/>
<dbReference type="Proteomes" id="UP001430584">
    <property type="component" value="Unassembled WGS sequence"/>
</dbReference>
<reference evidence="2 3" key="1">
    <citation type="submission" date="2024-02" db="EMBL/GenBank/DDBJ databases">
        <title>De novo assembly and annotation of 12 fungi associated with fruit tree decline syndrome in Ontario, Canada.</title>
        <authorList>
            <person name="Sulman M."/>
            <person name="Ellouze W."/>
            <person name="Ilyukhin E."/>
        </authorList>
    </citation>
    <scope>NUCLEOTIDE SEQUENCE [LARGE SCALE GENOMIC DNA]</scope>
    <source>
        <strain evidence="2 3">FDS-637</strain>
    </source>
</reference>
<organism evidence="2 3">
    <name type="scientific">Diplodia seriata</name>
    <dbReference type="NCBI Taxonomy" id="420778"/>
    <lineage>
        <taxon>Eukaryota</taxon>
        <taxon>Fungi</taxon>
        <taxon>Dikarya</taxon>
        <taxon>Ascomycota</taxon>
        <taxon>Pezizomycotina</taxon>
        <taxon>Dothideomycetes</taxon>
        <taxon>Dothideomycetes incertae sedis</taxon>
        <taxon>Botryosphaeriales</taxon>
        <taxon>Botryosphaeriaceae</taxon>
        <taxon>Diplodia</taxon>
    </lineage>
</organism>
<feature type="compositionally biased region" description="Low complexity" evidence="1">
    <location>
        <begin position="17"/>
        <end position="42"/>
    </location>
</feature>
<dbReference type="RefSeq" id="XP_066628193.1">
    <property type="nucleotide sequence ID" value="XM_066781191.1"/>
</dbReference>
<evidence type="ECO:0000313" key="2">
    <source>
        <dbReference type="EMBL" id="KAL0254322.1"/>
    </source>
</evidence>
<comment type="caution">
    <text evidence="2">The sequence shown here is derived from an EMBL/GenBank/DDBJ whole genome shotgun (WGS) entry which is preliminary data.</text>
</comment>
<gene>
    <name evidence="2" type="ORF">SLS55_009797</name>
</gene>
<dbReference type="GeneID" id="92013882"/>